<proteinExistence type="predicted"/>
<organism evidence="1 2">
    <name type="scientific">Aminirod propionatiphilus</name>
    <dbReference type="NCBI Taxonomy" id="3415223"/>
    <lineage>
        <taxon>Bacteria</taxon>
        <taxon>Thermotogati</taxon>
        <taxon>Synergistota</taxon>
        <taxon>Synergistia</taxon>
        <taxon>Synergistales</taxon>
        <taxon>Aminiphilaceae</taxon>
        <taxon>Aminirod</taxon>
    </lineage>
</organism>
<gene>
    <name evidence="1" type="ORF">KIH16_12320</name>
</gene>
<sequence>MKADLKKGVWTLAEIRHGRIHETSHELLAWGRSLADKLGVRLASVVTAPVPQEDLRELVAFGADVVFVLDGAGKEGLETDLVSQGLAGLTRDYEPDVFIASATTAGRTIFSILYAELETGLTADCTGLDIDEATGMLLQTRPAIGGNVMATIKTPLRRPQMCTVRPRSKKPLGRDGVRQGEIVRESARLEGKASRLQILKTIADESQERPITEADVLVVGGRGMGQAKNFQLLERLAHLLGGQVGATRQAVDMGWAPYAAQIGLSGKTVSPRLYLSFGVSGAIQHIAGMSTAERVIAVNRDSEAPIFSVADLGIVGDVGEVLPALIAELEKRGGHIDGA</sequence>
<keyword evidence="2" id="KW-1185">Reference proteome</keyword>
<name>A0ACD1DUV0_9BACT</name>
<evidence type="ECO:0000313" key="1">
    <source>
        <dbReference type="EMBL" id="QVL35911.1"/>
    </source>
</evidence>
<evidence type="ECO:0000313" key="2">
    <source>
        <dbReference type="Proteomes" id="UP000682204"/>
    </source>
</evidence>
<reference evidence="1" key="1">
    <citation type="submission" date="2021-05" db="EMBL/GenBank/DDBJ databases">
        <title>An isolated secondary fermenter in methanogenic hydrocarbon-degrading communities.</title>
        <authorList>
            <person name="Liu Y.-F."/>
            <person name="Liu Z.-l."/>
        </authorList>
    </citation>
    <scope>NUCLEOTIDE SEQUENCE</scope>
    <source>
        <strain evidence="1">L-13</strain>
    </source>
</reference>
<dbReference type="Proteomes" id="UP000682204">
    <property type="component" value="Chromosome"/>
</dbReference>
<accession>A0ACD1DUV0</accession>
<protein>
    <submittedName>
        <fullName evidence="1">Electron transfer flavoprotein subunit alpha/FixB family protein</fullName>
    </submittedName>
</protein>
<dbReference type="EMBL" id="CP074691">
    <property type="protein sequence ID" value="QVL35911.1"/>
    <property type="molecule type" value="Genomic_DNA"/>
</dbReference>